<name>A0A3M5UK15_PSESX</name>
<organism evidence="1 2">
    <name type="scientific">Pseudomonas syringae pv. avii</name>
    <dbReference type="NCBI Taxonomy" id="663959"/>
    <lineage>
        <taxon>Bacteria</taxon>
        <taxon>Pseudomonadati</taxon>
        <taxon>Pseudomonadota</taxon>
        <taxon>Gammaproteobacteria</taxon>
        <taxon>Pseudomonadales</taxon>
        <taxon>Pseudomonadaceae</taxon>
        <taxon>Pseudomonas</taxon>
        <taxon>Pseudomonas syringae</taxon>
    </lineage>
</organism>
<protein>
    <submittedName>
        <fullName evidence="1">Uncharacterized protein</fullName>
    </submittedName>
</protein>
<sequence>MPALRGASTGDPETLPRALITARLKERMAGADLIIAVDFFHPAHAIDRHHFGGALQAHVRRYCVFVLHVGQLDRLGLLAEQVDDRRAVKLEIVTADVLGQTCETIRQVVVGKVEVDFHFGDLFVCQNARKARQIEEHELVREGAVFVQQPIAQKRAFRVIHQALIQAVANRLQGSGRQHYFTHAPFVFKRQSGLGQIVEQQLVQLMHQRAFAIKEKAQAVHLHLAEQHIGGGAQTNAQTRNQVRAVAVERRALHFDERSALYCNRPHLDRVARTKFAHDAVYRSGMQLGVSGHTIGFGDLFLLAHVELDNRHRGGRAQVVRVQHLQKRLDDFRKLIIEFLVHTRRQERERLDQALGVRVLAVITFNQKPRSDLRVLSGEFLAQKAQVREFFLVVGQQIVEHQLRFCTLYS</sequence>
<dbReference type="Proteomes" id="UP000280395">
    <property type="component" value="Unassembled WGS sequence"/>
</dbReference>
<gene>
    <name evidence="1" type="ORF">ALP29_201556</name>
</gene>
<comment type="caution">
    <text evidence="1">The sequence shown here is derived from an EMBL/GenBank/DDBJ whole genome shotgun (WGS) entry which is preliminary data.</text>
</comment>
<accession>A0A3M5UK15</accession>
<evidence type="ECO:0000313" key="2">
    <source>
        <dbReference type="Proteomes" id="UP000280395"/>
    </source>
</evidence>
<proteinExistence type="predicted"/>
<dbReference type="EMBL" id="RBUA01001310">
    <property type="protein sequence ID" value="RMU45854.1"/>
    <property type="molecule type" value="Genomic_DNA"/>
</dbReference>
<reference evidence="1 2" key="1">
    <citation type="submission" date="2018-08" db="EMBL/GenBank/DDBJ databases">
        <title>Recombination of ecologically and evolutionarily significant loci maintains genetic cohesion in the Pseudomonas syringae species complex.</title>
        <authorList>
            <person name="Dillon M."/>
            <person name="Thakur S."/>
            <person name="Almeida R.N.D."/>
            <person name="Weir B.S."/>
            <person name="Guttman D.S."/>
        </authorList>
    </citation>
    <scope>NUCLEOTIDE SEQUENCE [LARGE SCALE GENOMIC DNA]</scope>
    <source>
        <strain evidence="1 2">ICMP 14479</strain>
    </source>
</reference>
<dbReference type="AlphaFoldDB" id="A0A3M5UK15"/>
<evidence type="ECO:0000313" key="1">
    <source>
        <dbReference type="EMBL" id="RMU45854.1"/>
    </source>
</evidence>